<dbReference type="GO" id="GO:0003824">
    <property type="term" value="F:catalytic activity"/>
    <property type="evidence" value="ECO:0007669"/>
    <property type="project" value="InterPro"/>
</dbReference>
<dbReference type="Proteomes" id="UP001385951">
    <property type="component" value="Unassembled WGS sequence"/>
</dbReference>
<dbReference type="Gene3D" id="3.40.50.10540">
    <property type="entry name" value="Crotonobetainyl-coa:carnitine coa-transferase, domain 1"/>
    <property type="match status" value="1"/>
</dbReference>
<evidence type="ECO:0000256" key="2">
    <source>
        <dbReference type="SAM" id="Phobius"/>
    </source>
</evidence>
<keyword evidence="2" id="KW-1133">Transmembrane helix</keyword>
<name>A0AAW0GLA0_9APHY</name>
<dbReference type="InterPro" id="IPR050509">
    <property type="entry name" value="CoA-transferase_III"/>
</dbReference>
<evidence type="ECO:0000313" key="3">
    <source>
        <dbReference type="EMBL" id="KAK7689860.1"/>
    </source>
</evidence>
<dbReference type="InterPro" id="IPR023606">
    <property type="entry name" value="CoA-Trfase_III_dom_1_sf"/>
</dbReference>
<evidence type="ECO:0000256" key="1">
    <source>
        <dbReference type="ARBA" id="ARBA00008383"/>
    </source>
</evidence>
<dbReference type="EMBL" id="JASBNA010000007">
    <property type="protein sequence ID" value="KAK7689860.1"/>
    <property type="molecule type" value="Genomic_DNA"/>
</dbReference>
<accession>A0AAW0GLA0</accession>
<dbReference type="PANTHER" id="PTHR48228">
    <property type="entry name" value="SUCCINYL-COA--D-CITRAMALATE COA-TRANSFERASE"/>
    <property type="match status" value="1"/>
</dbReference>
<dbReference type="InterPro" id="IPR003673">
    <property type="entry name" value="CoA-Trfase_fam_III"/>
</dbReference>
<keyword evidence="2" id="KW-0472">Membrane</keyword>
<keyword evidence="2" id="KW-0812">Transmembrane</keyword>
<proteinExistence type="inferred from homology"/>
<sequence length="406" mass="44319">MVNNLLGIYGTTWRERTKPEITIMFVYTLTFLIIVKVFWIFFIAHPRRKPIAESLLQWNSVEFETEAAKRKMVATAMRSFREWDEHPQGKALAGVPPVSLRKIGDAPKRPITDGQRPLEGFRVLDLTRVLAGPICGRTLAAHGADVLLITSPKLPTLPFLDTDTSRGKRTTQLDLTEKRDRDVLSSLVKDADVLLQAYRPGGMAAKGFGVEEVIRAKPGVVYANLNAYGWDGPWSDRRGFDSLVQTATGFNIAEAEAFAAYKGDSPDGTLSPKPLPMQALDHAAGYLLATGIQAALARTITEGGSWEVRVSLASVGQWVRSLGQLEPATAFGAGSPLPPVTLPPHPEISRILAQYEQTGERMGAMGEAKKVISAVRHAAVLERTPVREGGAPVVLNADNPTWLPRQ</sequence>
<dbReference type="Pfam" id="PF02515">
    <property type="entry name" value="CoA_transf_3"/>
    <property type="match status" value="1"/>
</dbReference>
<keyword evidence="4" id="KW-1185">Reference proteome</keyword>
<dbReference type="PANTHER" id="PTHR48228:SF4">
    <property type="entry name" value="BLR3030 PROTEIN"/>
    <property type="match status" value="1"/>
</dbReference>
<comment type="caution">
    <text evidence="3">The sequence shown here is derived from an EMBL/GenBank/DDBJ whole genome shotgun (WGS) entry which is preliminary data.</text>
</comment>
<dbReference type="SUPFAM" id="SSF89796">
    <property type="entry name" value="CoA-transferase family III (CaiB/BaiF)"/>
    <property type="match status" value="2"/>
</dbReference>
<comment type="similarity">
    <text evidence="1">Belongs to the CoA-transferase III family.</text>
</comment>
<dbReference type="AlphaFoldDB" id="A0AAW0GLA0"/>
<protein>
    <submittedName>
        <fullName evidence="3">Uncharacterized protein</fullName>
    </submittedName>
</protein>
<evidence type="ECO:0000313" key="4">
    <source>
        <dbReference type="Proteomes" id="UP001385951"/>
    </source>
</evidence>
<feature type="transmembrane region" description="Helical" evidence="2">
    <location>
        <begin position="21"/>
        <end position="44"/>
    </location>
</feature>
<gene>
    <name evidence="3" type="ORF">QCA50_006499</name>
</gene>
<reference evidence="3 4" key="1">
    <citation type="submission" date="2022-09" db="EMBL/GenBank/DDBJ databases">
        <authorList>
            <person name="Palmer J.M."/>
        </authorList>
    </citation>
    <scope>NUCLEOTIDE SEQUENCE [LARGE SCALE GENOMIC DNA]</scope>
    <source>
        <strain evidence="3 4">DSM 7382</strain>
    </source>
</reference>
<organism evidence="3 4">
    <name type="scientific">Cerrena zonata</name>
    <dbReference type="NCBI Taxonomy" id="2478898"/>
    <lineage>
        <taxon>Eukaryota</taxon>
        <taxon>Fungi</taxon>
        <taxon>Dikarya</taxon>
        <taxon>Basidiomycota</taxon>
        <taxon>Agaricomycotina</taxon>
        <taxon>Agaricomycetes</taxon>
        <taxon>Polyporales</taxon>
        <taxon>Cerrenaceae</taxon>
        <taxon>Cerrena</taxon>
    </lineage>
</organism>